<evidence type="ECO:0000259" key="6">
    <source>
        <dbReference type="Pfam" id="PF02465"/>
    </source>
</evidence>
<feature type="domain" description="Flagellar hook-associated protein 2 C-terminal" evidence="7">
    <location>
        <begin position="229"/>
        <end position="455"/>
    </location>
</feature>
<dbReference type="GO" id="GO:0071973">
    <property type="term" value="P:bacterial-type flagellum-dependent cell motility"/>
    <property type="evidence" value="ECO:0007669"/>
    <property type="project" value="TreeGrafter"/>
</dbReference>
<keyword evidence="9" id="KW-0282">Flagellum</keyword>
<protein>
    <recommendedName>
        <fullName evidence="5">Flagellar hook-associated protein 2</fullName>
        <shortName evidence="5">HAP2</shortName>
    </recommendedName>
    <alternativeName>
        <fullName evidence="5">Flagellar cap protein</fullName>
    </alternativeName>
</protein>
<keyword evidence="5" id="KW-0964">Secreted</keyword>
<evidence type="ECO:0000256" key="3">
    <source>
        <dbReference type="ARBA" id="ARBA00023054"/>
    </source>
</evidence>
<evidence type="ECO:0000313" key="9">
    <source>
        <dbReference type="EMBL" id="TWX69238.1"/>
    </source>
</evidence>
<dbReference type="Proteomes" id="UP000321917">
    <property type="component" value="Unassembled WGS sequence"/>
</dbReference>
<dbReference type="OrthoDB" id="9810816at2"/>
<dbReference type="AlphaFoldDB" id="A0A5C6QKR1"/>
<dbReference type="RefSeq" id="WP_146799134.1">
    <property type="nucleotide sequence ID" value="NZ_VOLP01000009.1"/>
</dbReference>
<reference evidence="9 11" key="1">
    <citation type="submission" date="2019-07" db="EMBL/GenBank/DDBJ databases">
        <title>Genomes of sea-ice associated Colwellia species.</title>
        <authorList>
            <person name="Bowman J.P."/>
        </authorList>
    </citation>
    <scope>NUCLEOTIDE SEQUENCE [LARGE SCALE GENOMIC DNA]</scope>
    <source>
        <strain evidence="8 10">ACAM 607</strain>
        <strain evidence="9 11">IC036</strain>
    </source>
</reference>
<keyword evidence="3" id="KW-0175">Coiled coil</keyword>
<dbReference type="InterPro" id="IPR003481">
    <property type="entry name" value="FliD_N"/>
</dbReference>
<name>A0A5C6QKR1_9GAMM</name>
<dbReference type="PANTHER" id="PTHR30288">
    <property type="entry name" value="FLAGELLAR CAP/ASSEMBLY PROTEIN FLID"/>
    <property type="match status" value="1"/>
</dbReference>
<evidence type="ECO:0000259" key="7">
    <source>
        <dbReference type="Pfam" id="PF07195"/>
    </source>
</evidence>
<dbReference type="InterPro" id="IPR040026">
    <property type="entry name" value="FliD"/>
</dbReference>
<comment type="function">
    <text evidence="5">Required for morphogenesis and for the elongation of the flagellar filament by facilitating polymerization of the flagellin monomers at the tip of growing filament. Forms a capping structure, which prevents flagellin subunits (transported through the central channel of the flagellum) from leaking out without polymerization at the distal end.</text>
</comment>
<dbReference type="Pfam" id="PF02465">
    <property type="entry name" value="FliD_N"/>
    <property type="match status" value="1"/>
</dbReference>
<dbReference type="PANTHER" id="PTHR30288:SF0">
    <property type="entry name" value="FLAGELLAR HOOK-ASSOCIATED PROTEIN 2"/>
    <property type="match status" value="1"/>
</dbReference>
<dbReference type="EMBL" id="VOLQ01000008">
    <property type="protein sequence ID" value="TWX69238.1"/>
    <property type="molecule type" value="Genomic_DNA"/>
</dbReference>
<dbReference type="GO" id="GO:0009421">
    <property type="term" value="C:bacterial-type flagellum filament cap"/>
    <property type="evidence" value="ECO:0007669"/>
    <property type="project" value="InterPro"/>
</dbReference>
<evidence type="ECO:0000256" key="1">
    <source>
        <dbReference type="ARBA" id="ARBA00009764"/>
    </source>
</evidence>
<feature type="domain" description="Flagellar hook-associated protein 2 N-terminal" evidence="6">
    <location>
        <begin position="11"/>
        <end position="107"/>
    </location>
</feature>
<dbReference type="GO" id="GO:0007155">
    <property type="term" value="P:cell adhesion"/>
    <property type="evidence" value="ECO:0007669"/>
    <property type="project" value="InterPro"/>
</dbReference>
<keyword evidence="4 5" id="KW-0975">Bacterial flagellum</keyword>
<comment type="subcellular location">
    <subcellularLocation>
        <location evidence="5">Secreted</location>
    </subcellularLocation>
    <subcellularLocation>
        <location evidence="5">Bacterial flagellum</location>
    </subcellularLocation>
</comment>
<dbReference type="Pfam" id="PF07195">
    <property type="entry name" value="FliD_C"/>
    <property type="match status" value="1"/>
</dbReference>
<organism evidence="9 11">
    <name type="scientific">Colwellia hornerae</name>
    <dbReference type="NCBI Taxonomy" id="89402"/>
    <lineage>
        <taxon>Bacteria</taxon>
        <taxon>Pseudomonadati</taxon>
        <taxon>Pseudomonadota</taxon>
        <taxon>Gammaproteobacteria</taxon>
        <taxon>Alteromonadales</taxon>
        <taxon>Colwelliaceae</taxon>
        <taxon>Colwellia</taxon>
    </lineage>
</organism>
<dbReference type="InterPro" id="IPR010810">
    <property type="entry name" value="Flagellin_hook_IN_motif"/>
</dbReference>
<accession>A0A5C6QKR1</accession>
<dbReference type="InterPro" id="IPR010809">
    <property type="entry name" value="FliD_C"/>
</dbReference>
<evidence type="ECO:0000313" key="10">
    <source>
        <dbReference type="Proteomes" id="UP000321525"/>
    </source>
</evidence>
<evidence type="ECO:0000256" key="2">
    <source>
        <dbReference type="ARBA" id="ARBA00011255"/>
    </source>
</evidence>
<dbReference type="Proteomes" id="UP000321525">
    <property type="component" value="Unassembled WGS sequence"/>
</dbReference>
<evidence type="ECO:0000256" key="4">
    <source>
        <dbReference type="ARBA" id="ARBA00023143"/>
    </source>
</evidence>
<evidence type="ECO:0000313" key="11">
    <source>
        <dbReference type="Proteomes" id="UP000321917"/>
    </source>
</evidence>
<keyword evidence="10" id="KW-1185">Reference proteome</keyword>
<comment type="subunit">
    <text evidence="2 5">Homopentamer.</text>
</comment>
<comment type="similarity">
    <text evidence="1 5">Belongs to the FliD family.</text>
</comment>
<dbReference type="GO" id="GO:0005576">
    <property type="term" value="C:extracellular region"/>
    <property type="evidence" value="ECO:0007669"/>
    <property type="project" value="UniProtKB-SubCell"/>
</dbReference>
<comment type="caution">
    <text evidence="9">The sequence shown here is derived from an EMBL/GenBank/DDBJ whole genome shotgun (WGS) entry which is preliminary data.</text>
</comment>
<evidence type="ECO:0000256" key="5">
    <source>
        <dbReference type="RuleBase" id="RU362066"/>
    </source>
</evidence>
<proteinExistence type="inferred from homology"/>
<sequence length="475" mass="50536">MPDLTFTGIGSGLQVSEIVSAIVGAEKAPFISRANKQQAEMTTDISAIGALKSALESVTNSISSLADADNYQLRAASGSDSFVGLSASKDAQVGNYSVKVDVLAQAHKLMSGAIDSDQTVGEGTLNIAVAESDFDIAVSATDTLSDIRDAINDSVDNDSVIATIVTDDAGQHLIMTSKETGVVNAITTTVTGDSGGDDIDNLGLSRLAYDVSDPDSLNHIKNLAEVTEALDAQITIDDTLVVTSSTNTFKDVIDGVDITAKKMHEVDDDISKISFTENNANIKSGLEKFVKSYNELQVLSKQLGAAGEGGSGPLAGDSLLRGVMGKLRQQFSQEFDMGNGKTSSLSQLGVQSDQYGVLSLDTETLNEYIDSDVGGVQQFFVGSDSANGFANSLERLTSFYTDSDGVIQNRIDSRTSQLDKLDDSYLTFERRMESLEARLYSQYNAMDLIVAQLNSTSTYLMAQLDNMPGVVRKNN</sequence>
<dbReference type="Pfam" id="PF07196">
    <property type="entry name" value="Flagellin_IN"/>
    <property type="match status" value="1"/>
</dbReference>
<keyword evidence="9" id="KW-0966">Cell projection</keyword>
<evidence type="ECO:0000313" key="8">
    <source>
        <dbReference type="EMBL" id="TWX60908.1"/>
    </source>
</evidence>
<gene>
    <name evidence="8" type="ORF">ESZ26_07560</name>
    <name evidence="9" type="ORF">ESZ27_06320</name>
</gene>
<dbReference type="EMBL" id="VOLR01000008">
    <property type="protein sequence ID" value="TWX60908.1"/>
    <property type="molecule type" value="Genomic_DNA"/>
</dbReference>
<keyword evidence="9" id="KW-0969">Cilium</keyword>
<dbReference type="GO" id="GO:0009424">
    <property type="term" value="C:bacterial-type flagellum hook"/>
    <property type="evidence" value="ECO:0007669"/>
    <property type="project" value="UniProtKB-UniRule"/>
</dbReference>